<organism evidence="1 2">
    <name type="scientific">Araneus ventricosus</name>
    <name type="common">Orbweaver spider</name>
    <name type="synonym">Epeira ventricosa</name>
    <dbReference type="NCBI Taxonomy" id="182803"/>
    <lineage>
        <taxon>Eukaryota</taxon>
        <taxon>Metazoa</taxon>
        <taxon>Ecdysozoa</taxon>
        <taxon>Arthropoda</taxon>
        <taxon>Chelicerata</taxon>
        <taxon>Arachnida</taxon>
        <taxon>Araneae</taxon>
        <taxon>Araneomorphae</taxon>
        <taxon>Entelegynae</taxon>
        <taxon>Araneoidea</taxon>
        <taxon>Araneidae</taxon>
        <taxon>Araneus</taxon>
    </lineage>
</organism>
<protein>
    <submittedName>
        <fullName evidence="1">Uncharacterized protein</fullName>
    </submittedName>
</protein>
<gene>
    <name evidence="1" type="ORF">AVEN_21970_1</name>
</gene>
<name>A0A4Y2LF45_ARAVE</name>
<dbReference type="EMBL" id="BGPR01005694">
    <property type="protein sequence ID" value="GBN12573.1"/>
    <property type="molecule type" value="Genomic_DNA"/>
</dbReference>
<evidence type="ECO:0000313" key="2">
    <source>
        <dbReference type="Proteomes" id="UP000499080"/>
    </source>
</evidence>
<reference evidence="1 2" key="1">
    <citation type="journal article" date="2019" name="Sci. Rep.">
        <title>Orb-weaving spider Araneus ventricosus genome elucidates the spidroin gene catalogue.</title>
        <authorList>
            <person name="Kono N."/>
            <person name="Nakamura H."/>
            <person name="Ohtoshi R."/>
            <person name="Moran D.A.P."/>
            <person name="Shinohara A."/>
            <person name="Yoshida Y."/>
            <person name="Fujiwara M."/>
            <person name="Mori M."/>
            <person name="Tomita M."/>
            <person name="Arakawa K."/>
        </authorList>
    </citation>
    <scope>NUCLEOTIDE SEQUENCE [LARGE SCALE GENOMIC DNA]</scope>
</reference>
<sequence length="97" mass="10614">MPLCAEVSPWRKTLLTPDICSELKAEVFGGKLSVHPLTGRIFFVCKESGLALEEQEGVCGSVGGGWISDFDSVPADSPMIKRGRSFVAHRKIHQRNT</sequence>
<keyword evidence="2" id="KW-1185">Reference proteome</keyword>
<dbReference type="AlphaFoldDB" id="A0A4Y2LF45"/>
<evidence type="ECO:0000313" key="1">
    <source>
        <dbReference type="EMBL" id="GBN12573.1"/>
    </source>
</evidence>
<accession>A0A4Y2LF45</accession>
<proteinExistence type="predicted"/>
<comment type="caution">
    <text evidence="1">The sequence shown here is derived from an EMBL/GenBank/DDBJ whole genome shotgun (WGS) entry which is preliminary data.</text>
</comment>
<dbReference type="Proteomes" id="UP000499080">
    <property type="component" value="Unassembled WGS sequence"/>
</dbReference>